<sequence>MSKFCFGADMGGTTIKMGLFDEKGTLLDKWEIVTDKSNNGSNILSDIKNTIENKLQEKSISKSDVIGIGIDVPGPVTGNGIVNGCVNVGWGTFDVKSELEKLTGLKVEVANDANAAALGEMWQGGGKGHNSIVMVTLGTGVGGGIIIDGKIVAGFKGAGGEIGHITVNKDEPDFCNCKKKGCLEQYASATGIVKSAKRFMEKENTPSPLRDISELTAKDVLDFAKEGDTLACQVIDFVCDCLGFALANISAVVDPEAFVIGGGVSKAGSFLTDKISHYYNKYAFTPCKNKEFLIATLENDAGIYGSAKMILEK</sequence>
<dbReference type="Pfam" id="PF00480">
    <property type="entry name" value="ROK"/>
    <property type="match status" value="1"/>
</dbReference>
<proteinExistence type="inferred from homology"/>
<name>A0A9D9H3N8_9FIRM</name>
<dbReference type="GO" id="GO:0005524">
    <property type="term" value="F:ATP binding"/>
    <property type="evidence" value="ECO:0007669"/>
    <property type="project" value="UniProtKB-KW"/>
</dbReference>
<protein>
    <recommendedName>
        <fullName evidence="3">Glucokinase</fullName>
        <ecNumber evidence="2">2.7.1.2</ecNumber>
    </recommendedName>
    <alternativeName>
        <fullName evidence="8">Glucose kinase</fullName>
    </alternativeName>
</protein>
<comment type="similarity">
    <text evidence="1">Belongs to the ROK (NagC/XylR) family.</text>
</comment>
<dbReference type="GO" id="GO:0004340">
    <property type="term" value="F:glucokinase activity"/>
    <property type="evidence" value="ECO:0007669"/>
    <property type="project" value="UniProtKB-EC"/>
</dbReference>
<evidence type="ECO:0000256" key="5">
    <source>
        <dbReference type="ARBA" id="ARBA00022741"/>
    </source>
</evidence>
<dbReference type="PANTHER" id="PTHR18964:SF149">
    <property type="entry name" value="BIFUNCTIONAL UDP-N-ACETYLGLUCOSAMINE 2-EPIMERASE_N-ACETYLMANNOSAMINE KINASE"/>
    <property type="match status" value="1"/>
</dbReference>
<evidence type="ECO:0000256" key="2">
    <source>
        <dbReference type="ARBA" id="ARBA00012323"/>
    </source>
</evidence>
<dbReference type="EMBL" id="JADIMX010000160">
    <property type="protein sequence ID" value="MBO8435291.1"/>
    <property type="molecule type" value="Genomic_DNA"/>
</dbReference>
<dbReference type="GO" id="GO:0006096">
    <property type="term" value="P:glycolytic process"/>
    <property type="evidence" value="ECO:0007669"/>
    <property type="project" value="InterPro"/>
</dbReference>
<keyword evidence="5" id="KW-0547">Nucleotide-binding</keyword>
<dbReference type="InterPro" id="IPR000600">
    <property type="entry name" value="ROK"/>
</dbReference>
<dbReference type="InterPro" id="IPR049874">
    <property type="entry name" value="ROK_cs"/>
</dbReference>
<evidence type="ECO:0000256" key="7">
    <source>
        <dbReference type="ARBA" id="ARBA00022840"/>
    </source>
</evidence>
<dbReference type="Gene3D" id="3.30.420.40">
    <property type="match status" value="2"/>
</dbReference>
<evidence type="ECO:0000256" key="4">
    <source>
        <dbReference type="ARBA" id="ARBA00022679"/>
    </source>
</evidence>
<keyword evidence="6" id="KW-0418">Kinase</keyword>
<dbReference type="AlphaFoldDB" id="A0A9D9H3N8"/>
<dbReference type="InterPro" id="IPR043129">
    <property type="entry name" value="ATPase_NBD"/>
</dbReference>
<dbReference type="GO" id="GO:0005737">
    <property type="term" value="C:cytoplasm"/>
    <property type="evidence" value="ECO:0007669"/>
    <property type="project" value="InterPro"/>
</dbReference>
<gene>
    <name evidence="9" type="ORF">IAC55_08240</name>
</gene>
<reference evidence="9" key="1">
    <citation type="submission" date="2020-10" db="EMBL/GenBank/DDBJ databases">
        <authorList>
            <person name="Gilroy R."/>
        </authorList>
    </citation>
    <scope>NUCLEOTIDE SEQUENCE</scope>
    <source>
        <strain evidence="9">F6-4510</strain>
    </source>
</reference>
<dbReference type="PROSITE" id="PS01125">
    <property type="entry name" value="ROK"/>
    <property type="match status" value="1"/>
</dbReference>
<evidence type="ECO:0000256" key="6">
    <source>
        <dbReference type="ARBA" id="ARBA00022777"/>
    </source>
</evidence>
<keyword evidence="7" id="KW-0067">ATP-binding</keyword>
<reference evidence="9" key="2">
    <citation type="journal article" date="2021" name="PeerJ">
        <title>Extensive microbial diversity within the chicken gut microbiome revealed by metagenomics and culture.</title>
        <authorList>
            <person name="Gilroy R."/>
            <person name="Ravi A."/>
            <person name="Getino M."/>
            <person name="Pursley I."/>
            <person name="Horton D.L."/>
            <person name="Alikhan N.F."/>
            <person name="Baker D."/>
            <person name="Gharbi K."/>
            <person name="Hall N."/>
            <person name="Watson M."/>
            <person name="Adriaenssens E.M."/>
            <person name="Foster-Nyarko E."/>
            <person name="Jarju S."/>
            <person name="Secka A."/>
            <person name="Antonio M."/>
            <person name="Oren A."/>
            <person name="Chaudhuri R.R."/>
            <person name="La Ragione R."/>
            <person name="Hildebrand F."/>
            <person name="Pallen M.J."/>
        </authorList>
    </citation>
    <scope>NUCLEOTIDE SEQUENCE</scope>
    <source>
        <strain evidence="9">F6-4510</strain>
    </source>
</reference>
<dbReference type="InterPro" id="IPR004654">
    <property type="entry name" value="ROK_glcA"/>
</dbReference>
<dbReference type="PANTHER" id="PTHR18964">
    <property type="entry name" value="ROK (REPRESSOR, ORF, KINASE) FAMILY"/>
    <property type="match status" value="1"/>
</dbReference>
<comment type="caution">
    <text evidence="9">The sequence shown here is derived from an EMBL/GenBank/DDBJ whole genome shotgun (WGS) entry which is preliminary data.</text>
</comment>
<organism evidence="9 10">
    <name type="scientific">Candidatus Fimicola merdigallinarum</name>
    <dbReference type="NCBI Taxonomy" id="2840819"/>
    <lineage>
        <taxon>Bacteria</taxon>
        <taxon>Bacillati</taxon>
        <taxon>Bacillota</taxon>
        <taxon>Clostridia</taxon>
        <taxon>Lachnospirales</taxon>
        <taxon>Lachnospiraceae</taxon>
        <taxon>Lachnospiraceae incertae sedis</taxon>
        <taxon>Candidatus Fimicola</taxon>
    </lineage>
</organism>
<dbReference type="Proteomes" id="UP000823611">
    <property type="component" value="Unassembled WGS sequence"/>
</dbReference>
<evidence type="ECO:0000256" key="8">
    <source>
        <dbReference type="ARBA" id="ARBA00032386"/>
    </source>
</evidence>
<dbReference type="EC" id="2.7.1.2" evidence="2"/>
<evidence type="ECO:0000256" key="3">
    <source>
        <dbReference type="ARBA" id="ARBA00014701"/>
    </source>
</evidence>
<evidence type="ECO:0000256" key="1">
    <source>
        <dbReference type="ARBA" id="ARBA00006479"/>
    </source>
</evidence>
<evidence type="ECO:0000313" key="9">
    <source>
        <dbReference type="EMBL" id="MBO8435291.1"/>
    </source>
</evidence>
<evidence type="ECO:0000313" key="10">
    <source>
        <dbReference type="Proteomes" id="UP000823611"/>
    </source>
</evidence>
<dbReference type="NCBIfam" id="TIGR00744">
    <property type="entry name" value="ROK_glcA_fam"/>
    <property type="match status" value="1"/>
</dbReference>
<accession>A0A9D9H3N8</accession>
<keyword evidence="4 9" id="KW-0808">Transferase</keyword>
<dbReference type="SUPFAM" id="SSF53067">
    <property type="entry name" value="Actin-like ATPase domain"/>
    <property type="match status" value="1"/>
</dbReference>